<sequence length="143" mass="17185">MEKLPARKNIRLRYYNYKEDGYYFVTICCSNQEHNLKKYKKIAENILYNLPIKFSGLEIDYFVFMPTHMHAIFIFEGCRAGLGEVVRTFKALVTKETGVKNFWQRNYYEHVIRNENALLKIREYIQNNPAVSKIQFKEFYGKM</sequence>
<dbReference type="GO" id="GO:0006313">
    <property type="term" value="P:DNA transposition"/>
    <property type="evidence" value="ECO:0007669"/>
    <property type="project" value="InterPro"/>
</dbReference>
<dbReference type="AlphaFoldDB" id="A0A0G0PQJ6"/>
<dbReference type="Gene3D" id="3.30.70.1290">
    <property type="entry name" value="Transposase IS200-like"/>
    <property type="match status" value="1"/>
</dbReference>
<dbReference type="SUPFAM" id="SSF143422">
    <property type="entry name" value="Transposase IS200-like"/>
    <property type="match status" value="1"/>
</dbReference>
<dbReference type="InterPro" id="IPR052715">
    <property type="entry name" value="RAYT_transposase"/>
</dbReference>
<dbReference type="SMART" id="SM01321">
    <property type="entry name" value="Y1_Tnp"/>
    <property type="match status" value="1"/>
</dbReference>
<dbReference type="Proteomes" id="UP000034539">
    <property type="component" value="Unassembled WGS sequence"/>
</dbReference>
<evidence type="ECO:0000313" key="3">
    <source>
        <dbReference type="Proteomes" id="UP000034539"/>
    </source>
</evidence>
<accession>A0A0G0PQJ6</accession>
<dbReference type="InterPro" id="IPR036515">
    <property type="entry name" value="Transposase_17_sf"/>
</dbReference>
<dbReference type="PATRIC" id="fig|1618450.3.peg.1579"/>
<dbReference type="InterPro" id="IPR002686">
    <property type="entry name" value="Transposase_17"/>
</dbReference>
<evidence type="ECO:0000313" key="2">
    <source>
        <dbReference type="EMBL" id="KKR30168.1"/>
    </source>
</evidence>
<protein>
    <recommendedName>
        <fullName evidence="1">Transposase IS200-like domain-containing protein</fullName>
    </recommendedName>
</protein>
<feature type="domain" description="Transposase IS200-like" evidence="1">
    <location>
        <begin position="18"/>
        <end position="128"/>
    </location>
</feature>
<reference evidence="2 3" key="1">
    <citation type="journal article" date="2015" name="Nature">
        <title>rRNA introns, odd ribosomes, and small enigmatic genomes across a large radiation of phyla.</title>
        <authorList>
            <person name="Brown C.T."/>
            <person name="Hug L.A."/>
            <person name="Thomas B.C."/>
            <person name="Sharon I."/>
            <person name="Castelle C.J."/>
            <person name="Singh A."/>
            <person name="Wilkins M.J."/>
            <person name="Williams K.H."/>
            <person name="Banfield J.F."/>
        </authorList>
    </citation>
    <scope>NUCLEOTIDE SEQUENCE [LARGE SCALE GENOMIC DNA]</scope>
</reference>
<name>A0A0G0PQJ6_9BACT</name>
<dbReference type="PANTHER" id="PTHR36966:SF1">
    <property type="entry name" value="REP-ASSOCIATED TYROSINE TRANSPOSASE"/>
    <property type="match status" value="1"/>
</dbReference>
<dbReference type="PANTHER" id="PTHR36966">
    <property type="entry name" value="REP-ASSOCIATED TYROSINE TRANSPOSASE"/>
    <property type="match status" value="1"/>
</dbReference>
<dbReference type="GO" id="GO:0004803">
    <property type="term" value="F:transposase activity"/>
    <property type="evidence" value="ECO:0007669"/>
    <property type="project" value="InterPro"/>
</dbReference>
<organism evidence="2 3">
    <name type="scientific">Candidatus Gottesmanbacteria bacterium GW2011_GWC2_39_8</name>
    <dbReference type="NCBI Taxonomy" id="1618450"/>
    <lineage>
        <taxon>Bacteria</taxon>
        <taxon>Candidatus Gottesmaniibacteriota</taxon>
    </lineage>
</organism>
<dbReference type="EMBL" id="LBXN01000105">
    <property type="protein sequence ID" value="KKR30168.1"/>
    <property type="molecule type" value="Genomic_DNA"/>
</dbReference>
<proteinExistence type="predicted"/>
<evidence type="ECO:0000259" key="1">
    <source>
        <dbReference type="SMART" id="SM01321"/>
    </source>
</evidence>
<dbReference type="GO" id="GO:0043565">
    <property type="term" value="F:sequence-specific DNA binding"/>
    <property type="evidence" value="ECO:0007669"/>
    <property type="project" value="TreeGrafter"/>
</dbReference>
<gene>
    <name evidence="2" type="ORF">UT63_C0105G0005</name>
</gene>
<comment type="caution">
    <text evidence="2">The sequence shown here is derived from an EMBL/GenBank/DDBJ whole genome shotgun (WGS) entry which is preliminary data.</text>
</comment>